<protein>
    <submittedName>
        <fullName evidence="1">Uncharacterized protein</fullName>
    </submittedName>
</protein>
<evidence type="ECO:0000313" key="1">
    <source>
        <dbReference type="EMBL" id="CAF4145968.1"/>
    </source>
</evidence>
<dbReference type="AlphaFoldDB" id="A0A819XS48"/>
<proteinExistence type="predicted"/>
<evidence type="ECO:0000313" key="2">
    <source>
        <dbReference type="Proteomes" id="UP000663881"/>
    </source>
</evidence>
<dbReference type="EMBL" id="CAJOAY010006614">
    <property type="protein sequence ID" value="CAF4145968.1"/>
    <property type="molecule type" value="Genomic_DNA"/>
</dbReference>
<reference evidence="1" key="1">
    <citation type="submission" date="2021-02" db="EMBL/GenBank/DDBJ databases">
        <authorList>
            <person name="Nowell W R."/>
        </authorList>
    </citation>
    <scope>NUCLEOTIDE SEQUENCE</scope>
</reference>
<comment type="caution">
    <text evidence="1">The sequence shown here is derived from an EMBL/GenBank/DDBJ whole genome shotgun (WGS) entry which is preliminary data.</text>
</comment>
<feature type="non-terminal residue" evidence="1">
    <location>
        <position position="1"/>
    </location>
</feature>
<sequence length="24" mass="2727">GVSYRFEPELKLNASSEKMTVNLN</sequence>
<dbReference type="Proteomes" id="UP000663881">
    <property type="component" value="Unassembled WGS sequence"/>
</dbReference>
<organism evidence="1 2">
    <name type="scientific">Adineta steineri</name>
    <dbReference type="NCBI Taxonomy" id="433720"/>
    <lineage>
        <taxon>Eukaryota</taxon>
        <taxon>Metazoa</taxon>
        <taxon>Spiralia</taxon>
        <taxon>Gnathifera</taxon>
        <taxon>Rotifera</taxon>
        <taxon>Eurotatoria</taxon>
        <taxon>Bdelloidea</taxon>
        <taxon>Adinetida</taxon>
        <taxon>Adinetidae</taxon>
        <taxon>Adineta</taxon>
    </lineage>
</organism>
<gene>
    <name evidence="1" type="ORF">OKA104_LOCUS37989</name>
</gene>
<name>A0A819XS48_9BILA</name>
<accession>A0A819XS48</accession>